<gene>
    <name evidence="2" type="ORF">GXW71_22860</name>
</gene>
<evidence type="ECO:0000313" key="3">
    <source>
        <dbReference type="Proteomes" id="UP001196870"/>
    </source>
</evidence>
<dbReference type="InterPro" id="IPR029069">
    <property type="entry name" value="HotDog_dom_sf"/>
</dbReference>
<keyword evidence="3" id="KW-1185">Reference proteome</keyword>
<dbReference type="Gene3D" id="3.10.129.10">
    <property type="entry name" value="Hotdog Thioesterase"/>
    <property type="match status" value="1"/>
</dbReference>
<evidence type="ECO:0000259" key="1">
    <source>
        <dbReference type="Pfam" id="PF13452"/>
    </source>
</evidence>
<protein>
    <submittedName>
        <fullName evidence="2">MaoC family dehydratase</fullName>
    </submittedName>
</protein>
<dbReference type="Proteomes" id="UP001196870">
    <property type="component" value="Unassembled WGS sequence"/>
</dbReference>
<feature type="domain" description="FAS1-like dehydratase" evidence="1">
    <location>
        <begin position="30"/>
        <end position="169"/>
    </location>
</feature>
<accession>A0ABS5F3U5</accession>
<dbReference type="SUPFAM" id="SSF54637">
    <property type="entry name" value="Thioesterase/thiol ester dehydrase-isomerase"/>
    <property type="match status" value="1"/>
</dbReference>
<comment type="caution">
    <text evidence="2">The sequence shown here is derived from an EMBL/GenBank/DDBJ whole genome shotgun (WGS) entry which is preliminary data.</text>
</comment>
<sequence length="179" mass="20052">MSAEVSEPPDYITPAVRAIIGAEAPPIEAPHAVEASEVRRFHQALMDASPRFWDPEAAARYGGPVAPIGFPVHAMRRMEDAPDPLDALQAGDHDGVDRRLRPGLPEVQVPLQRLVNGGYAYELFRYAHPGERIRLRSRYVDIYQRNGRTGPMIFVVIEDTYETVRGEPLLRSTNTIILR</sequence>
<reference evidence="3" key="1">
    <citation type="journal article" date="2021" name="Syst. Appl. Microbiol.">
        <title>Roseomonas hellenica sp. nov., isolated from roots of wild-growing Alkanna tinctoria.</title>
        <authorList>
            <person name="Rat A."/>
            <person name="Naranjo H.D."/>
            <person name="Lebbe L."/>
            <person name="Cnockaert M."/>
            <person name="Krigas N."/>
            <person name="Grigoriadou K."/>
            <person name="Maloupa E."/>
            <person name="Willems A."/>
        </authorList>
    </citation>
    <scope>NUCLEOTIDE SEQUENCE [LARGE SCALE GENOMIC DNA]</scope>
    <source>
        <strain evidence="3">LMG 31523</strain>
    </source>
</reference>
<organism evidence="2 3">
    <name type="scientific">Plastoroseomonas hellenica</name>
    <dbReference type="NCBI Taxonomy" id="2687306"/>
    <lineage>
        <taxon>Bacteria</taxon>
        <taxon>Pseudomonadati</taxon>
        <taxon>Pseudomonadota</taxon>
        <taxon>Alphaproteobacteria</taxon>
        <taxon>Acetobacterales</taxon>
        <taxon>Acetobacteraceae</taxon>
        <taxon>Plastoroseomonas</taxon>
    </lineage>
</organism>
<dbReference type="InterPro" id="IPR039569">
    <property type="entry name" value="FAS1-like_DH_region"/>
</dbReference>
<dbReference type="Pfam" id="PF13452">
    <property type="entry name" value="FAS1_DH_region"/>
    <property type="match status" value="1"/>
</dbReference>
<name>A0ABS5F3U5_9PROT</name>
<dbReference type="EMBL" id="JAAGBB010000031">
    <property type="protein sequence ID" value="MBR0667217.1"/>
    <property type="molecule type" value="Genomic_DNA"/>
</dbReference>
<proteinExistence type="predicted"/>
<evidence type="ECO:0000313" key="2">
    <source>
        <dbReference type="EMBL" id="MBR0667217.1"/>
    </source>
</evidence>